<evidence type="ECO:0000256" key="1">
    <source>
        <dbReference type="SAM" id="MobiDB-lite"/>
    </source>
</evidence>
<dbReference type="Pfam" id="PF16259">
    <property type="entry name" value="DUF4913"/>
    <property type="match status" value="1"/>
</dbReference>
<sequence length="200" mass="22469">MSDEPDVPRFEVPVGLFQDVEDLRADVVRLTGQVKTLMEAAETRAEETPPGDETAGTGEEPEGKTGDEDDEEWKFPPFILLLDPPEYDDELRALTEWVEGVLVPGYLAEPSAEARWCHRWFDHPVAVARLHACWLAWQELTDPATCGYTGPSVWHRDHLDPCMRELRGSSGPFEGCTKNEHQINHRLPGLVPSAWSHTGD</sequence>
<dbReference type="InterPro" id="IPR032584">
    <property type="entry name" value="DUF4913"/>
</dbReference>
<evidence type="ECO:0000313" key="2">
    <source>
        <dbReference type="EMBL" id="GGT92743.1"/>
    </source>
</evidence>
<comment type="caution">
    <text evidence="2">The sequence shown here is derived from an EMBL/GenBank/DDBJ whole genome shotgun (WGS) entry which is preliminary data.</text>
</comment>
<dbReference type="AlphaFoldDB" id="A0A918HRG5"/>
<feature type="region of interest" description="Disordered" evidence="1">
    <location>
        <begin position="38"/>
        <end position="71"/>
    </location>
</feature>
<proteinExistence type="predicted"/>
<organism evidence="2 3">
    <name type="scientific">Streptomyces phaeofaciens</name>
    <dbReference type="NCBI Taxonomy" id="68254"/>
    <lineage>
        <taxon>Bacteria</taxon>
        <taxon>Bacillati</taxon>
        <taxon>Actinomycetota</taxon>
        <taxon>Actinomycetes</taxon>
        <taxon>Kitasatosporales</taxon>
        <taxon>Streptomycetaceae</taxon>
        <taxon>Streptomyces</taxon>
    </lineage>
</organism>
<gene>
    <name evidence="2" type="ORF">GCM10010226_83370</name>
</gene>
<accession>A0A918HRG5</accession>
<reference evidence="2" key="2">
    <citation type="submission" date="2020-09" db="EMBL/GenBank/DDBJ databases">
        <authorList>
            <person name="Sun Q."/>
            <person name="Ohkuma M."/>
        </authorList>
    </citation>
    <scope>NUCLEOTIDE SEQUENCE</scope>
    <source>
        <strain evidence="2">JCM 4125</strain>
    </source>
</reference>
<evidence type="ECO:0000313" key="3">
    <source>
        <dbReference type="Proteomes" id="UP000646776"/>
    </source>
</evidence>
<dbReference type="Proteomes" id="UP000646776">
    <property type="component" value="Unassembled WGS sequence"/>
</dbReference>
<reference evidence="2" key="1">
    <citation type="journal article" date="2014" name="Int. J. Syst. Evol. Microbiol.">
        <title>Complete genome sequence of Corynebacterium casei LMG S-19264T (=DSM 44701T), isolated from a smear-ripened cheese.</title>
        <authorList>
            <consortium name="US DOE Joint Genome Institute (JGI-PGF)"/>
            <person name="Walter F."/>
            <person name="Albersmeier A."/>
            <person name="Kalinowski J."/>
            <person name="Ruckert C."/>
        </authorList>
    </citation>
    <scope>NUCLEOTIDE SEQUENCE</scope>
    <source>
        <strain evidence="2">JCM 4125</strain>
    </source>
</reference>
<name>A0A918HRG5_9ACTN</name>
<protein>
    <submittedName>
        <fullName evidence="2">DUF4913 domain-containing protein</fullName>
    </submittedName>
</protein>
<keyword evidence="3" id="KW-1185">Reference proteome</keyword>
<dbReference type="RefSeq" id="WP_189717816.1">
    <property type="nucleotide sequence ID" value="NZ_BMSA01000041.1"/>
</dbReference>
<dbReference type="EMBL" id="BMSA01000041">
    <property type="protein sequence ID" value="GGT92743.1"/>
    <property type="molecule type" value="Genomic_DNA"/>
</dbReference>